<dbReference type="AlphaFoldDB" id="A0A0B2VGP8"/>
<organism evidence="2 3">
    <name type="scientific">Toxocara canis</name>
    <name type="common">Canine roundworm</name>
    <dbReference type="NCBI Taxonomy" id="6265"/>
    <lineage>
        <taxon>Eukaryota</taxon>
        <taxon>Metazoa</taxon>
        <taxon>Ecdysozoa</taxon>
        <taxon>Nematoda</taxon>
        <taxon>Chromadorea</taxon>
        <taxon>Rhabditida</taxon>
        <taxon>Spirurina</taxon>
        <taxon>Ascaridomorpha</taxon>
        <taxon>Ascaridoidea</taxon>
        <taxon>Toxocaridae</taxon>
        <taxon>Toxocara</taxon>
    </lineage>
</organism>
<dbReference type="InterPro" id="IPR022559">
    <property type="entry name" value="SUP-1-like"/>
</dbReference>
<proteinExistence type="predicted"/>
<dbReference type="PANTHER" id="PTHR34149">
    <property type="entry name" value="PROTEIN CBG11905-RELATED"/>
    <property type="match status" value="1"/>
</dbReference>
<name>A0A0B2VGP8_TOXCA</name>
<evidence type="ECO:0000256" key="1">
    <source>
        <dbReference type="SAM" id="Phobius"/>
    </source>
</evidence>
<keyword evidence="1" id="KW-0812">Transmembrane</keyword>
<protein>
    <submittedName>
        <fullName evidence="2">Uncharacterized protein</fullName>
    </submittedName>
</protein>
<comment type="caution">
    <text evidence="2">The sequence shown here is derived from an EMBL/GenBank/DDBJ whole genome shotgun (WGS) entry which is preliminary data.</text>
</comment>
<accession>A0A0B2VGP8</accession>
<reference evidence="2 3" key="1">
    <citation type="submission" date="2014-11" db="EMBL/GenBank/DDBJ databases">
        <title>Genetic blueprint of the zoonotic pathogen Toxocara canis.</title>
        <authorList>
            <person name="Zhu X.-Q."/>
            <person name="Korhonen P.K."/>
            <person name="Cai H."/>
            <person name="Young N.D."/>
            <person name="Nejsum P."/>
            <person name="von Samson-Himmelstjerna G."/>
            <person name="Boag P.R."/>
            <person name="Tan P."/>
            <person name="Li Q."/>
            <person name="Min J."/>
            <person name="Yang Y."/>
            <person name="Wang X."/>
            <person name="Fang X."/>
            <person name="Hall R.S."/>
            <person name="Hofmann A."/>
            <person name="Sternberg P.W."/>
            <person name="Jex A.R."/>
            <person name="Gasser R.B."/>
        </authorList>
    </citation>
    <scope>NUCLEOTIDE SEQUENCE [LARGE SCALE GENOMIC DNA]</scope>
    <source>
        <strain evidence="2">PN_DK_2014</strain>
    </source>
</reference>
<sequence>MAIMWCAAMDRARCQVQTRFLYSDENINKYMEYLWCPSKLLGTMCPENSLTYYYKCCGDLNNQCCYHTRKWVLVVGMVTPLFVLVTIVAFIIKKFCFAPRQRYMPGRQQ</sequence>
<evidence type="ECO:0000313" key="3">
    <source>
        <dbReference type="Proteomes" id="UP000031036"/>
    </source>
</evidence>
<dbReference type="OMA" id="KECCSHL"/>
<keyword evidence="3" id="KW-1185">Reference proteome</keyword>
<dbReference type="PANTHER" id="PTHR34149:SF6">
    <property type="entry name" value="TRANSMEMBRANE PROTEIN"/>
    <property type="match status" value="1"/>
</dbReference>
<dbReference type="Proteomes" id="UP000031036">
    <property type="component" value="Unassembled WGS sequence"/>
</dbReference>
<dbReference type="Pfam" id="PF10853">
    <property type="entry name" value="DUF2650"/>
    <property type="match status" value="1"/>
</dbReference>
<keyword evidence="1" id="KW-1133">Transmembrane helix</keyword>
<dbReference type="OrthoDB" id="5874082at2759"/>
<gene>
    <name evidence="2" type="ORF">Tcan_09894</name>
</gene>
<dbReference type="EMBL" id="JPKZ01001699">
    <property type="protein sequence ID" value="KHN80642.1"/>
    <property type="molecule type" value="Genomic_DNA"/>
</dbReference>
<feature type="transmembrane region" description="Helical" evidence="1">
    <location>
        <begin position="71"/>
        <end position="92"/>
    </location>
</feature>
<keyword evidence="1" id="KW-0472">Membrane</keyword>
<evidence type="ECO:0000313" key="2">
    <source>
        <dbReference type="EMBL" id="KHN80642.1"/>
    </source>
</evidence>